<gene>
    <name evidence="4" type="ORF">S01H1_38632</name>
</gene>
<dbReference type="InterPro" id="IPR036164">
    <property type="entry name" value="bL21-like_sf"/>
</dbReference>
<sequence>MEEVKKDKFAVIETGGKQYLVKPKDKLKIEKIEKPTKGNVFNFEKVLLMANGDDIKIGVPYLDSAKIKAEWLAEKRAKKITNVRYKSKTRQSRKKGQRQIYTEILISDF</sequence>
<dbReference type="InterPro" id="IPR028909">
    <property type="entry name" value="bL21-like"/>
</dbReference>
<dbReference type="GO" id="GO:0003735">
    <property type="term" value="F:structural constituent of ribosome"/>
    <property type="evidence" value="ECO:0007669"/>
    <property type="project" value="InterPro"/>
</dbReference>
<dbReference type="GO" id="GO:1990904">
    <property type="term" value="C:ribonucleoprotein complex"/>
    <property type="evidence" value="ECO:0007669"/>
    <property type="project" value="UniProtKB-KW"/>
</dbReference>
<dbReference type="PANTHER" id="PTHR21349">
    <property type="entry name" value="50S RIBOSOMAL PROTEIN L21"/>
    <property type="match status" value="1"/>
</dbReference>
<name>X0ULC1_9ZZZZ</name>
<proteinExistence type="inferred from homology"/>
<evidence type="ECO:0008006" key="5">
    <source>
        <dbReference type="Google" id="ProtNLM"/>
    </source>
</evidence>
<dbReference type="PANTHER" id="PTHR21349:SF0">
    <property type="entry name" value="LARGE RIBOSOMAL SUBUNIT PROTEIN BL21M"/>
    <property type="match status" value="1"/>
</dbReference>
<dbReference type="SUPFAM" id="SSF141091">
    <property type="entry name" value="L21p-like"/>
    <property type="match status" value="1"/>
</dbReference>
<evidence type="ECO:0000256" key="2">
    <source>
        <dbReference type="ARBA" id="ARBA00022980"/>
    </source>
</evidence>
<dbReference type="GO" id="GO:0006412">
    <property type="term" value="P:translation"/>
    <property type="evidence" value="ECO:0007669"/>
    <property type="project" value="InterPro"/>
</dbReference>
<evidence type="ECO:0000313" key="4">
    <source>
        <dbReference type="EMBL" id="GAG06599.1"/>
    </source>
</evidence>
<keyword evidence="3" id="KW-0687">Ribonucleoprotein</keyword>
<dbReference type="GO" id="GO:0005737">
    <property type="term" value="C:cytoplasm"/>
    <property type="evidence" value="ECO:0007669"/>
    <property type="project" value="UniProtKB-ARBA"/>
</dbReference>
<dbReference type="EMBL" id="BARS01024330">
    <property type="protein sequence ID" value="GAG06599.1"/>
    <property type="molecule type" value="Genomic_DNA"/>
</dbReference>
<dbReference type="Pfam" id="PF00829">
    <property type="entry name" value="Ribosomal_L21p"/>
    <property type="match status" value="1"/>
</dbReference>
<comment type="similarity">
    <text evidence="1">Belongs to the bacterial ribosomal protein bL21 family.</text>
</comment>
<dbReference type="NCBIfam" id="TIGR00061">
    <property type="entry name" value="L21"/>
    <property type="match status" value="1"/>
</dbReference>
<dbReference type="GO" id="GO:0005840">
    <property type="term" value="C:ribosome"/>
    <property type="evidence" value="ECO:0007669"/>
    <property type="project" value="UniProtKB-KW"/>
</dbReference>
<protein>
    <recommendedName>
        <fullName evidence="5">50S ribosomal protein L21</fullName>
    </recommendedName>
</protein>
<organism evidence="4">
    <name type="scientific">marine sediment metagenome</name>
    <dbReference type="NCBI Taxonomy" id="412755"/>
    <lineage>
        <taxon>unclassified sequences</taxon>
        <taxon>metagenomes</taxon>
        <taxon>ecological metagenomes</taxon>
    </lineage>
</organism>
<evidence type="ECO:0000256" key="1">
    <source>
        <dbReference type="ARBA" id="ARBA00008563"/>
    </source>
</evidence>
<dbReference type="HAMAP" id="MF_01363">
    <property type="entry name" value="Ribosomal_bL21"/>
    <property type="match status" value="1"/>
</dbReference>
<dbReference type="InterPro" id="IPR001787">
    <property type="entry name" value="Ribosomal_bL21"/>
</dbReference>
<evidence type="ECO:0000256" key="3">
    <source>
        <dbReference type="ARBA" id="ARBA00023274"/>
    </source>
</evidence>
<accession>X0ULC1</accession>
<dbReference type="GO" id="GO:0003723">
    <property type="term" value="F:RNA binding"/>
    <property type="evidence" value="ECO:0007669"/>
    <property type="project" value="InterPro"/>
</dbReference>
<reference evidence="4" key="1">
    <citation type="journal article" date="2014" name="Front. Microbiol.">
        <title>High frequency of phylogenetically diverse reductive dehalogenase-homologous genes in deep subseafloor sedimentary metagenomes.</title>
        <authorList>
            <person name="Kawai M."/>
            <person name="Futagami T."/>
            <person name="Toyoda A."/>
            <person name="Takaki Y."/>
            <person name="Nishi S."/>
            <person name="Hori S."/>
            <person name="Arai W."/>
            <person name="Tsubouchi T."/>
            <person name="Morono Y."/>
            <person name="Uchiyama I."/>
            <person name="Ito T."/>
            <person name="Fujiyama A."/>
            <person name="Inagaki F."/>
            <person name="Takami H."/>
        </authorList>
    </citation>
    <scope>NUCLEOTIDE SEQUENCE</scope>
    <source>
        <strain evidence="4">Expedition CK06-06</strain>
    </source>
</reference>
<keyword evidence="2" id="KW-0689">Ribosomal protein</keyword>
<dbReference type="AlphaFoldDB" id="X0ULC1"/>
<comment type="caution">
    <text evidence="4">The sequence shown here is derived from an EMBL/GenBank/DDBJ whole genome shotgun (WGS) entry which is preliminary data.</text>
</comment>